<feature type="domain" description="GST N-terminal" evidence="1">
    <location>
        <begin position="3"/>
        <end position="84"/>
    </location>
</feature>
<protein>
    <submittedName>
        <fullName evidence="2">Glutathione S-transferase family protein</fullName>
    </submittedName>
</protein>
<dbReference type="Gene3D" id="1.20.1050.10">
    <property type="match status" value="1"/>
</dbReference>
<dbReference type="Pfam" id="PF13409">
    <property type="entry name" value="GST_N_2"/>
    <property type="match status" value="1"/>
</dbReference>
<dbReference type="Gene3D" id="3.40.30.10">
    <property type="entry name" value="Glutaredoxin"/>
    <property type="match status" value="1"/>
</dbReference>
<name>A0AAX1UM60_CERSP</name>
<gene>
    <name evidence="2" type="ORF">D1114_10015</name>
</gene>
<dbReference type="CDD" id="cd03194">
    <property type="entry name" value="GST_C_3"/>
    <property type="match status" value="1"/>
</dbReference>
<organism evidence="2 3">
    <name type="scientific">Cereibacter sphaeroides</name>
    <name type="common">Rhodobacter sphaeroides</name>
    <dbReference type="NCBI Taxonomy" id="1063"/>
    <lineage>
        <taxon>Bacteria</taxon>
        <taxon>Pseudomonadati</taxon>
        <taxon>Pseudomonadota</taxon>
        <taxon>Alphaproteobacteria</taxon>
        <taxon>Rhodobacterales</taxon>
        <taxon>Paracoccaceae</taxon>
        <taxon>Cereibacter</taxon>
    </lineage>
</organism>
<dbReference type="RefSeq" id="WP_119000063.1">
    <property type="nucleotide sequence ID" value="NZ_QWGP01000008.1"/>
</dbReference>
<evidence type="ECO:0000313" key="2">
    <source>
        <dbReference type="EMBL" id="RHZ95519.1"/>
    </source>
</evidence>
<comment type="caution">
    <text evidence="2">The sequence shown here is derived from an EMBL/GenBank/DDBJ whole genome shotgun (WGS) entry which is preliminary data.</text>
</comment>
<dbReference type="InterPro" id="IPR036282">
    <property type="entry name" value="Glutathione-S-Trfase_C_sf"/>
</dbReference>
<proteinExistence type="predicted"/>
<dbReference type="CDD" id="cd03043">
    <property type="entry name" value="GST_N_1"/>
    <property type="match status" value="1"/>
</dbReference>
<accession>A0AAX1UM60</accession>
<dbReference type="Pfam" id="PF13410">
    <property type="entry name" value="GST_C_2"/>
    <property type="match status" value="1"/>
</dbReference>
<sequence>MTYELAIGDRAYSSWSLRGWLLFDAFGLPVRVRRARLYTDELPALLADFAPARTVPAMKTPAGTVVAESLAIAEELASRHPEAGIWPADPEHRAVARALAAEMHAGFTALRSHCPMNLRVSYEGCDPPEAVQTDLARLERIWAEARARCGTEGPWLCGSYSAADVFFAPVAARIAGYGLAVSPEAQAYVAAHLAHPSFRRWRAMGSVDGADQEFYARPYPPRPWPGPAPLPARAVADGVAENDACPYSGAPVTDLLEIEGRIFGFCNPFCRDKTVADPEAWPAFMALLRHREGS</sequence>
<dbReference type="SUPFAM" id="SSF52833">
    <property type="entry name" value="Thioredoxin-like"/>
    <property type="match status" value="1"/>
</dbReference>
<dbReference type="Proteomes" id="UP000266305">
    <property type="component" value="Unassembled WGS sequence"/>
</dbReference>
<dbReference type="SUPFAM" id="SSF47616">
    <property type="entry name" value="GST C-terminal domain-like"/>
    <property type="match status" value="1"/>
</dbReference>
<evidence type="ECO:0000313" key="3">
    <source>
        <dbReference type="Proteomes" id="UP000266305"/>
    </source>
</evidence>
<dbReference type="EMBL" id="QWGP01000008">
    <property type="protein sequence ID" value="RHZ95519.1"/>
    <property type="molecule type" value="Genomic_DNA"/>
</dbReference>
<dbReference type="InterPro" id="IPR036249">
    <property type="entry name" value="Thioredoxin-like_sf"/>
</dbReference>
<dbReference type="InterPro" id="IPR004045">
    <property type="entry name" value="Glutathione_S-Trfase_N"/>
</dbReference>
<dbReference type="AlphaFoldDB" id="A0AAX1UM60"/>
<reference evidence="2 3" key="1">
    <citation type="submission" date="2018-08" db="EMBL/GenBank/DDBJ databases">
        <title>Draft genome sequence of Rhodobacter sphaeroides FY.</title>
        <authorList>
            <person name="Rayyan A."/>
            <person name="Meyer T.E."/>
            <person name="Kyndt J.A."/>
        </authorList>
    </citation>
    <scope>NUCLEOTIDE SEQUENCE [LARGE SCALE GENOMIC DNA]</scope>
    <source>
        <strain evidence="2 3">FY</strain>
    </source>
</reference>
<dbReference type="PROSITE" id="PS50404">
    <property type="entry name" value="GST_NTER"/>
    <property type="match status" value="1"/>
</dbReference>
<evidence type="ECO:0000259" key="1">
    <source>
        <dbReference type="PROSITE" id="PS50404"/>
    </source>
</evidence>